<sequence length="832" mass="95199">MEAQRGDTPLLILDKLDIIGHPEEAEVEVEQLLLLNLGPPQLGTHVPKSVSDYLLSVKEKVVNKMNYVQILEERPLEQIVRRIFFWRVFVRFAICKSSSVQEKQELKDQLLPPLRPLCEFVHSVIDIFAVEYGDRPGGNAPYLVQAIRDLLDLLRWAEHDVMGLHHHRYLLTYILSSEYMPYDERIIEHSVHQLFAYHYPNTDDVQAAVLEISSCLELIVQRDPNSIDEVTQGTETRKVATGECLKHCLTMIHSMMKTSRIRTRSEPALDGLFEIVDDARMNENREIRRIAFKCSMLMALSDPTFLPLITNQLRVALVFEVPENMVSVIEGVSDLVMRYGYSFVAKSVGVFDEQGKRMRLAARCALVVYEKFFQDDDVAQEYAHSLGKWMMQEYSPEWSEPLARMLILCCNPDSEEKALPIKKFLLYFLRTYAAMGYFAKLSIANATFEAAHIMSELHRLNRSCAIHADDIIDLIVKYTRERHGNKVEIPTMDPLDNVAPVHVYLMGRTLRTLLDYPDHKQFNSLARLLSLLKLDGLKPEMAEKCDWPEQMKLIIEGFGSDRARARQFVKSALCNINERFRTGKGTRRRGKTKKDGLPSEAAVEAVTGSLGLSTIAEEEEPAEVLNDSGSDYEATHSSACRRAAGSLAEPNLARRNPRRNCKDVTLSYGDSEHDTTDETSEAMNKGKRKSAGDCRSESHSSKRLCAEKLDIDQKQTKGWTAEGLTIEEKVRVAVKRHRANERYMDSVLELEYAKSEAKELEEKLEKVTQQLQQFREQKRLNGESYSESSTEDVEEKEKLDEDEDDLEEEDDFESEEESDDEQYEPCHDSDSD</sequence>
<keyword evidence="2" id="KW-0158">Chromosome</keyword>
<keyword evidence="10" id="KW-1185">Reference proteome</keyword>
<feature type="compositionally biased region" description="Acidic residues" evidence="7">
    <location>
        <begin position="789"/>
        <end position="823"/>
    </location>
</feature>
<organism evidence="9 10">
    <name type="scientific">Steinernema hermaphroditum</name>
    <dbReference type="NCBI Taxonomy" id="289476"/>
    <lineage>
        <taxon>Eukaryota</taxon>
        <taxon>Metazoa</taxon>
        <taxon>Ecdysozoa</taxon>
        <taxon>Nematoda</taxon>
        <taxon>Chromadorea</taxon>
        <taxon>Rhabditida</taxon>
        <taxon>Tylenchina</taxon>
        <taxon>Panagrolaimomorpha</taxon>
        <taxon>Strongyloidoidea</taxon>
        <taxon>Steinernematidae</taxon>
        <taxon>Steinernema</taxon>
    </lineage>
</organism>
<protein>
    <recommendedName>
        <fullName evidence="8">Nuclear condensin complex subunit 3 C-terminal domain-containing protein</fullName>
    </recommendedName>
</protein>
<dbReference type="GO" id="GO:0007076">
    <property type="term" value="P:mitotic chromosome condensation"/>
    <property type="evidence" value="ECO:0007669"/>
    <property type="project" value="InterPro"/>
</dbReference>
<dbReference type="InterPro" id="IPR016024">
    <property type="entry name" value="ARM-type_fold"/>
</dbReference>
<feature type="domain" description="Nuclear condensin complex subunit 3 C-terminal" evidence="8">
    <location>
        <begin position="247"/>
        <end position="534"/>
    </location>
</feature>
<evidence type="ECO:0000313" key="9">
    <source>
        <dbReference type="EMBL" id="KAK0424837.1"/>
    </source>
</evidence>
<feature type="compositionally biased region" description="Basic and acidic residues" evidence="7">
    <location>
        <begin position="690"/>
        <end position="699"/>
    </location>
</feature>
<dbReference type="PANTHER" id="PTHR14418:SF5">
    <property type="entry name" value="CONDENSIN COMPLEX SUBUNIT 3"/>
    <property type="match status" value="1"/>
</dbReference>
<dbReference type="AlphaFoldDB" id="A0AA39II89"/>
<evidence type="ECO:0000256" key="2">
    <source>
        <dbReference type="ARBA" id="ARBA00022454"/>
    </source>
</evidence>
<feature type="region of interest" description="Disordered" evidence="7">
    <location>
        <begin position="651"/>
        <end position="699"/>
    </location>
</feature>
<dbReference type="SUPFAM" id="SSF48371">
    <property type="entry name" value="ARM repeat"/>
    <property type="match status" value="1"/>
</dbReference>
<gene>
    <name evidence="9" type="ORF">QR680_008881</name>
</gene>
<comment type="caution">
    <text evidence="9">The sequence shown here is derived from an EMBL/GenBank/DDBJ whole genome shotgun (WGS) entry which is preliminary data.</text>
</comment>
<dbReference type="Proteomes" id="UP001175271">
    <property type="component" value="Unassembled WGS sequence"/>
</dbReference>
<dbReference type="Pfam" id="PF12719">
    <property type="entry name" value="Cnd3"/>
    <property type="match status" value="1"/>
</dbReference>
<evidence type="ECO:0000313" key="10">
    <source>
        <dbReference type="Proteomes" id="UP001175271"/>
    </source>
</evidence>
<evidence type="ECO:0000256" key="6">
    <source>
        <dbReference type="ARBA" id="ARBA00023306"/>
    </source>
</evidence>
<name>A0AA39II89_9BILA</name>
<evidence type="ECO:0000256" key="3">
    <source>
        <dbReference type="ARBA" id="ARBA00022618"/>
    </source>
</evidence>
<dbReference type="GO" id="GO:0000793">
    <property type="term" value="C:condensed chromosome"/>
    <property type="evidence" value="ECO:0007669"/>
    <property type="project" value="TreeGrafter"/>
</dbReference>
<dbReference type="InterPro" id="IPR025977">
    <property type="entry name" value="Cnd3_C"/>
</dbReference>
<keyword evidence="6" id="KW-0131">Cell cycle</keyword>
<dbReference type="EMBL" id="JAUCMV010000001">
    <property type="protein sequence ID" value="KAK0424837.1"/>
    <property type="molecule type" value="Genomic_DNA"/>
</dbReference>
<keyword evidence="3" id="KW-0132">Cell division</keyword>
<evidence type="ECO:0000256" key="5">
    <source>
        <dbReference type="ARBA" id="ARBA00023067"/>
    </source>
</evidence>
<comment type="subcellular location">
    <subcellularLocation>
        <location evidence="1">Chromosome</location>
    </subcellularLocation>
</comment>
<keyword evidence="5" id="KW-0226">DNA condensation</keyword>
<evidence type="ECO:0000256" key="7">
    <source>
        <dbReference type="SAM" id="MobiDB-lite"/>
    </source>
</evidence>
<dbReference type="InterPro" id="IPR027165">
    <property type="entry name" value="CND3"/>
</dbReference>
<proteinExistence type="predicted"/>
<accession>A0AA39II89</accession>
<evidence type="ECO:0000256" key="1">
    <source>
        <dbReference type="ARBA" id="ARBA00004286"/>
    </source>
</evidence>
<dbReference type="GO" id="GO:0000796">
    <property type="term" value="C:condensin complex"/>
    <property type="evidence" value="ECO:0007669"/>
    <property type="project" value="InterPro"/>
</dbReference>
<keyword evidence="4" id="KW-0498">Mitosis</keyword>
<feature type="region of interest" description="Disordered" evidence="7">
    <location>
        <begin position="774"/>
        <end position="832"/>
    </location>
</feature>
<dbReference type="PANTHER" id="PTHR14418">
    <property type="entry name" value="CONDENSIN COMPLEX SUBUNIT 3-RELATED"/>
    <property type="match status" value="1"/>
</dbReference>
<feature type="region of interest" description="Disordered" evidence="7">
    <location>
        <begin position="618"/>
        <end position="637"/>
    </location>
</feature>
<evidence type="ECO:0000256" key="4">
    <source>
        <dbReference type="ARBA" id="ARBA00022776"/>
    </source>
</evidence>
<dbReference type="GO" id="GO:0051301">
    <property type="term" value="P:cell division"/>
    <property type="evidence" value="ECO:0007669"/>
    <property type="project" value="UniProtKB-KW"/>
</dbReference>
<reference evidence="9" key="1">
    <citation type="submission" date="2023-06" db="EMBL/GenBank/DDBJ databases">
        <title>Genomic analysis of the entomopathogenic nematode Steinernema hermaphroditum.</title>
        <authorList>
            <person name="Schwarz E.M."/>
            <person name="Heppert J.K."/>
            <person name="Baniya A."/>
            <person name="Schwartz H.T."/>
            <person name="Tan C.-H."/>
            <person name="Antoshechkin I."/>
            <person name="Sternberg P.W."/>
            <person name="Goodrich-Blair H."/>
            <person name="Dillman A.R."/>
        </authorList>
    </citation>
    <scope>NUCLEOTIDE SEQUENCE</scope>
    <source>
        <strain evidence="9">PS9179</strain>
        <tissue evidence="9">Whole animal</tissue>
    </source>
</reference>
<evidence type="ECO:0000259" key="8">
    <source>
        <dbReference type="Pfam" id="PF12719"/>
    </source>
</evidence>